<dbReference type="Pfam" id="PF07833">
    <property type="entry name" value="Cu_amine_oxidN1"/>
    <property type="match status" value="1"/>
</dbReference>
<dbReference type="AlphaFoldDB" id="K6DL00"/>
<sequence length="142" mass="16249">MLAASDSINVTIDNKEVEFTADSGKPFIDKNNRTLVPFRVILEQFGAEVKWIDFSQGVVIATKNDLNVRIFVGENYVDQYKTETWPRASSEPHHTWPVAIDTNIIIKDNRVYIPIRSVLEAFHAQITWDDKTKTIIISSEKI</sequence>
<dbReference type="Proteomes" id="UP000006315">
    <property type="component" value="Unassembled WGS sequence"/>
</dbReference>
<proteinExistence type="predicted"/>
<gene>
    <name evidence="2" type="ORF">BAZO_02686</name>
</gene>
<reference evidence="2 3" key="1">
    <citation type="journal article" date="2012" name="Front. Microbiol.">
        <title>Redundancy and modularity in membrane-associated dissimilatory nitrate reduction in Bacillus.</title>
        <authorList>
            <person name="Heylen K."/>
            <person name="Keltjens J."/>
        </authorList>
    </citation>
    <scope>NUCLEOTIDE SEQUENCE [LARGE SCALE GENOMIC DNA]</scope>
    <source>
        <strain evidence="2 3">LMG 9581</strain>
    </source>
</reference>
<evidence type="ECO:0000313" key="2">
    <source>
        <dbReference type="EMBL" id="EKN68843.1"/>
    </source>
</evidence>
<dbReference type="InterPro" id="IPR012854">
    <property type="entry name" value="Cu_amine_oxidase-like_N"/>
</dbReference>
<dbReference type="STRING" id="1131731.BAZO_02686"/>
<dbReference type="RefSeq" id="WP_003329688.1">
    <property type="nucleotide sequence ID" value="NZ_AJLR01000035.1"/>
</dbReference>
<keyword evidence="3" id="KW-1185">Reference proteome</keyword>
<organism evidence="2 3">
    <name type="scientific">Schinkia azotoformans LMG 9581</name>
    <dbReference type="NCBI Taxonomy" id="1131731"/>
    <lineage>
        <taxon>Bacteria</taxon>
        <taxon>Bacillati</taxon>
        <taxon>Bacillota</taxon>
        <taxon>Bacilli</taxon>
        <taxon>Bacillales</taxon>
        <taxon>Bacillaceae</taxon>
        <taxon>Calidifontibacillus/Schinkia group</taxon>
        <taxon>Schinkia</taxon>
    </lineage>
</organism>
<comment type="caution">
    <text evidence="2">The sequence shown here is derived from an EMBL/GenBank/DDBJ whole genome shotgun (WGS) entry which is preliminary data.</text>
</comment>
<protein>
    <submittedName>
        <fullName evidence="2">Copper amine oxidase domain-containing protein</fullName>
    </submittedName>
</protein>
<feature type="domain" description="Copper amine oxidase-like N-terminal" evidence="1">
    <location>
        <begin position="12"/>
        <end position="137"/>
    </location>
</feature>
<dbReference type="InterPro" id="IPR036582">
    <property type="entry name" value="Mao_N_sf"/>
</dbReference>
<dbReference type="EMBL" id="AJLR01000035">
    <property type="protein sequence ID" value="EKN68843.1"/>
    <property type="molecule type" value="Genomic_DNA"/>
</dbReference>
<dbReference type="SUPFAM" id="SSF55383">
    <property type="entry name" value="Copper amine oxidase, domain N"/>
    <property type="match status" value="1"/>
</dbReference>
<name>K6DL00_SCHAZ</name>
<evidence type="ECO:0000313" key="3">
    <source>
        <dbReference type="Proteomes" id="UP000006315"/>
    </source>
</evidence>
<dbReference type="GeneID" id="89471055"/>
<dbReference type="Gene3D" id="3.30.457.10">
    <property type="entry name" value="Copper amine oxidase-like, N-terminal domain"/>
    <property type="match status" value="1"/>
</dbReference>
<evidence type="ECO:0000259" key="1">
    <source>
        <dbReference type="Pfam" id="PF07833"/>
    </source>
</evidence>
<accession>K6DL00</accession>